<feature type="coiled-coil region" evidence="2">
    <location>
        <begin position="1244"/>
        <end position="1271"/>
    </location>
</feature>
<evidence type="ECO:0000259" key="5">
    <source>
        <dbReference type="Pfam" id="PF10145"/>
    </source>
</evidence>
<evidence type="ECO:0000256" key="4">
    <source>
        <dbReference type="SAM" id="Phobius"/>
    </source>
</evidence>
<dbReference type="Pfam" id="PF10145">
    <property type="entry name" value="PhageMin_Tail"/>
    <property type="match status" value="1"/>
</dbReference>
<feature type="domain" description="Phage tail tape measure protein" evidence="5">
    <location>
        <begin position="204"/>
        <end position="368"/>
    </location>
</feature>
<keyword evidence="4" id="KW-0472">Membrane</keyword>
<accession>A0A286S2C0</accession>
<dbReference type="InterPro" id="IPR010090">
    <property type="entry name" value="Phage_tape_meas"/>
</dbReference>
<keyword evidence="7" id="KW-1185">Reference proteome</keyword>
<evidence type="ECO:0000256" key="1">
    <source>
        <dbReference type="ARBA" id="ARBA00022465"/>
    </source>
</evidence>
<proteinExistence type="predicted"/>
<keyword evidence="1" id="KW-1245">Viral tail assembly</keyword>
<evidence type="ECO:0000313" key="6">
    <source>
        <dbReference type="EMBL" id="ASX99264.1"/>
    </source>
</evidence>
<keyword evidence="4" id="KW-0812">Transmembrane</keyword>
<organism evidence="6 7">
    <name type="scientific">Arthrobacter phage Molivia</name>
    <dbReference type="NCBI Taxonomy" id="2015839"/>
    <lineage>
        <taxon>Viruses</taxon>
        <taxon>Duplodnaviria</taxon>
        <taxon>Heunggongvirae</taxon>
        <taxon>Uroviricota</taxon>
        <taxon>Caudoviricetes</taxon>
        <taxon>Amigovirus</taxon>
        <taxon>Amigovirus molivia</taxon>
    </lineage>
</organism>
<evidence type="ECO:0000256" key="3">
    <source>
        <dbReference type="SAM" id="MobiDB-lite"/>
    </source>
</evidence>
<dbReference type="GeneID" id="40086251"/>
<dbReference type="KEGG" id="vg:40086251"/>
<protein>
    <submittedName>
        <fullName evidence="6">Tape measure protein</fullName>
    </submittedName>
</protein>
<keyword evidence="4" id="KW-1133">Transmembrane helix</keyword>
<dbReference type="RefSeq" id="YP_009610164.1">
    <property type="nucleotide sequence ID" value="NC_042001.1"/>
</dbReference>
<keyword evidence="2" id="KW-0175">Coiled coil</keyword>
<feature type="transmembrane region" description="Helical" evidence="4">
    <location>
        <begin position="620"/>
        <end position="645"/>
    </location>
</feature>
<dbReference type="NCBIfam" id="TIGR01760">
    <property type="entry name" value="tape_meas_TP901"/>
    <property type="match status" value="1"/>
</dbReference>
<dbReference type="Proteomes" id="UP000225204">
    <property type="component" value="Segment"/>
</dbReference>
<evidence type="ECO:0000313" key="7">
    <source>
        <dbReference type="Proteomes" id="UP000225204"/>
    </source>
</evidence>
<keyword evidence="1" id="KW-1188">Viral release from host cell</keyword>
<feature type="region of interest" description="Disordered" evidence="3">
    <location>
        <begin position="1082"/>
        <end position="1113"/>
    </location>
</feature>
<sequence length="1580" mass="165817">MANEFEAKVEVDTSEAAKNLKSVDSAVDKLDSTLNNLDKTLNRFQGTLSKTTAAMQSATKAQQDSDSAANKSAAAVLKLAQAREKDSRAALNAARTEAIASRERTATARANETASNSFQAVTGAIRGYQQGAQDADRSTLQLAGSMSNTRYLLYDIGATYRAISAALLTIPVATTAVAASFQKDFAQVERTTVGTAANMGDLKESLKDLTTEIPQSFSEMTKIASLGAQLGISAENLASFTETVAKFSAATGVSAEEAGAAFGRIGSAFNLDASEYEKLGSAIAKVGVSSAATETEIIAITQQLAPLAKLAGFSAQEVVGLGGALASMRIRPELARGAFQATIFKITDAAENGGKKLQAYADIMGTTGDRVRSLVTGKNADPATFFREYITGIGKAMEGGRSFSSILDELGVKEKRERQFILAMANQYGFLGEQIDLANKSYNEGTFLDESSAKVFQTFAANLQKLGNALANLGESVGAGGLGILAKLVEVMKDGTVAVNDFIKANPELGKILSVLMGFGAVVGVFFAIRTAMAFVMAAMVGFQQVAGKAALQTTFSLKGIAAQAAVTALVTKGATTAMAADFVRMNGTFAAGNAKMIQGSDGVVTSIAKQGGALRGLGGAMLSAVGGPIGIIVGALSVLTLGLIETQQKAKAAGEAIATAMKEGADNGLEAVANQLKNIEVGFGSNIEVGNWGKNVTEVAKEAGVSFDSLVEAVSKGKVGVGEFNDKMDDIARSQGFKDLNDMREKNPFAWAGDSEKARKLEFLRQTVERLGNEVDKAGKSSDVADEAVKKLAGVDSDGLKEFGDEGEGASKKIDVLTQNINDAAAAAFGLVNAGAAANDALYKLGQSLQESQDFSINTQGGRENLQNAQNAVVKYAQSLAQAQADGKMTAEAAAADYASYVDGLFNELVGRGVNPEQARVFIDQAKTVMQGAASSGVPVTVPITADGTQAKQVAGETAGAIQGELNSKPPVARVTADAEPAQSNIADLVYYATTLLGQPFVATADAETESAVQDMFGFSNFAHDATTKQQFQATVTTDTTSGQQNLIAFAEWARNLLYGIQGAIAAITGQMQATSNAITNSGPKRGVTKMPKQSAPKQSAPVNIPAPPVDKRPNEALKNLGQGYDDAAAKAAKAGAAGKKAGKDAADGINDAAKAVDDYANRLQTGLQHAFDQQHGLQKATDDYYTTLNSINKKREDDLRTIQEQIDKQKELNNAREGDLVAARKAEIEAAISRKYGEGDRARDYEQQAEEARLAAAEKQKNIDTSRKEQIELQNGVNALDGYSQAAIDNRNALRDLESKMIGMITAYASTGASQQQVAAYTDNLTRTFGIQVNQMGYNQGSVNALIGTTQRYIDTIYRIPYRVYTDSDNDFGAGAANANGLTNAINAIPDYQRTTFTADASQFFDTIAQIGVKTSAAWDNIGKAKQIGVQAGPAFRYTGGIVGPGYASGGLIPGTPPSDPTRDNMLAQVDGKGLVHVRSREFIQPEPAVDYYGLPFMEAIRNMTLPRYNVGGPVGVPRSGSGQTGGSGVQVVELTADNIQQILRLADRPIVMYADAQEIATTANEGNKILASKGART</sequence>
<dbReference type="EMBL" id="MF185731">
    <property type="protein sequence ID" value="ASX99264.1"/>
    <property type="molecule type" value="Genomic_DNA"/>
</dbReference>
<feature type="transmembrane region" description="Helical" evidence="4">
    <location>
        <begin position="512"/>
        <end position="543"/>
    </location>
</feature>
<gene>
    <name evidence="6" type="primary">40</name>
    <name evidence="6" type="ORF">SEA_MOLIVIA_40</name>
</gene>
<name>A0A286S2C0_9CAUD</name>
<reference evidence="7" key="1">
    <citation type="submission" date="2017-06" db="EMBL/GenBank/DDBJ databases">
        <authorList>
            <person name="Kim H.J."/>
            <person name="Triplett B.A."/>
        </authorList>
    </citation>
    <scope>NUCLEOTIDE SEQUENCE [LARGE SCALE GENOMIC DNA]</scope>
</reference>
<dbReference type="GO" id="GO:0098003">
    <property type="term" value="P:viral tail assembly"/>
    <property type="evidence" value="ECO:0007669"/>
    <property type="project" value="UniProtKB-KW"/>
</dbReference>
<evidence type="ECO:0000256" key="2">
    <source>
        <dbReference type="SAM" id="Coils"/>
    </source>
</evidence>